<dbReference type="Gene3D" id="2.60.40.10">
    <property type="entry name" value="Immunoglobulins"/>
    <property type="match status" value="6"/>
</dbReference>
<feature type="signal peptide" evidence="2">
    <location>
        <begin position="1"/>
        <end position="29"/>
    </location>
</feature>
<dbReference type="Pfam" id="PF00395">
    <property type="entry name" value="SLH"/>
    <property type="match status" value="3"/>
</dbReference>
<dbReference type="CDD" id="cd00063">
    <property type="entry name" value="FN3"/>
    <property type="match status" value="1"/>
</dbReference>
<dbReference type="InterPro" id="IPR001119">
    <property type="entry name" value="SLH_dom"/>
</dbReference>
<dbReference type="Proteomes" id="UP000317036">
    <property type="component" value="Unassembled WGS sequence"/>
</dbReference>
<dbReference type="InterPro" id="IPR051465">
    <property type="entry name" value="Cell_Envelope_Struct_Comp"/>
</dbReference>
<dbReference type="PROSITE" id="PS51272">
    <property type="entry name" value="SLH"/>
    <property type="match status" value="3"/>
</dbReference>
<evidence type="ECO:0000313" key="6">
    <source>
        <dbReference type="Proteomes" id="UP000317036"/>
    </source>
</evidence>
<dbReference type="PANTHER" id="PTHR43308:SF5">
    <property type="entry name" value="S-LAYER PROTEIN _ PEPTIDOGLYCAN ENDO-BETA-N-ACETYLGLUCOSAMINIDASE"/>
    <property type="match status" value="1"/>
</dbReference>
<dbReference type="SUPFAM" id="SSF49265">
    <property type="entry name" value="Fibronectin type III"/>
    <property type="match status" value="3"/>
</dbReference>
<feature type="chain" id="PRO_5021882040" evidence="2">
    <location>
        <begin position="30"/>
        <end position="1250"/>
    </location>
</feature>
<comment type="caution">
    <text evidence="5">The sequence shown here is derived from an EMBL/GenBank/DDBJ whole genome shotgun (WGS) entry which is preliminary data.</text>
</comment>
<evidence type="ECO:0000259" key="3">
    <source>
        <dbReference type="PROSITE" id="PS50853"/>
    </source>
</evidence>
<feature type="domain" description="Fibronectin type-III" evidence="3">
    <location>
        <begin position="537"/>
        <end position="638"/>
    </location>
</feature>
<evidence type="ECO:0000256" key="2">
    <source>
        <dbReference type="SAM" id="SignalP"/>
    </source>
</evidence>
<dbReference type="PROSITE" id="PS50853">
    <property type="entry name" value="FN3"/>
    <property type="match status" value="2"/>
</dbReference>
<organism evidence="5 6">
    <name type="scientific">Paenibacillus cremeus</name>
    <dbReference type="NCBI Taxonomy" id="2163881"/>
    <lineage>
        <taxon>Bacteria</taxon>
        <taxon>Bacillati</taxon>
        <taxon>Bacillota</taxon>
        <taxon>Bacilli</taxon>
        <taxon>Bacillales</taxon>
        <taxon>Paenibacillaceae</taxon>
        <taxon>Paenibacillus</taxon>
    </lineage>
</organism>
<feature type="domain" description="SLH" evidence="4">
    <location>
        <begin position="1123"/>
        <end position="1186"/>
    </location>
</feature>
<feature type="domain" description="Fibronectin type-III" evidence="3">
    <location>
        <begin position="363"/>
        <end position="454"/>
    </location>
</feature>
<dbReference type="SMART" id="SM00060">
    <property type="entry name" value="FN3"/>
    <property type="match status" value="4"/>
</dbReference>
<proteinExistence type="predicted"/>
<keyword evidence="6" id="KW-1185">Reference proteome</keyword>
<dbReference type="PANTHER" id="PTHR43308">
    <property type="entry name" value="OUTER MEMBRANE PROTEIN ALPHA-RELATED"/>
    <property type="match status" value="1"/>
</dbReference>
<dbReference type="InterPro" id="IPR003961">
    <property type="entry name" value="FN3_dom"/>
</dbReference>
<reference evidence="5 6" key="1">
    <citation type="submission" date="2019-07" db="EMBL/GenBank/DDBJ databases">
        <authorList>
            <person name="Kim J."/>
        </authorList>
    </citation>
    <scope>NUCLEOTIDE SEQUENCE [LARGE SCALE GENOMIC DNA]</scope>
    <source>
        <strain evidence="5 6">JC52</strain>
    </source>
</reference>
<dbReference type="RefSeq" id="WP_144852583.1">
    <property type="nucleotide sequence ID" value="NZ_VNJI01000043.1"/>
</dbReference>
<feature type="region of interest" description="Disordered" evidence="1">
    <location>
        <begin position="804"/>
        <end position="835"/>
    </location>
</feature>
<evidence type="ECO:0000259" key="4">
    <source>
        <dbReference type="PROSITE" id="PS51272"/>
    </source>
</evidence>
<evidence type="ECO:0000256" key="1">
    <source>
        <dbReference type="SAM" id="MobiDB-lite"/>
    </source>
</evidence>
<gene>
    <name evidence="5" type="ORF">FPZ49_25885</name>
</gene>
<feature type="domain" description="SLH" evidence="4">
    <location>
        <begin position="1190"/>
        <end position="1250"/>
    </location>
</feature>
<dbReference type="AlphaFoldDB" id="A0A559K4N1"/>
<feature type="compositionally biased region" description="Polar residues" evidence="1">
    <location>
        <begin position="804"/>
        <end position="815"/>
    </location>
</feature>
<feature type="domain" description="SLH" evidence="4">
    <location>
        <begin position="1064"/>
        <end position="1122"/>
    </location>
</feature>
<dbReference type="EMBL" id="VNJI01000043">
    <property type="protein sequence ID" value="TVY07105.1"/>
    <property type="molecule type" value="Genomic_DNA"/>
</dbReference>
<accession>A0A559K4N1</accession>
<dbReference type="InterPro" id="IPR036116">
    <property type="entry name" value="FN3_sf"/>
</dbReference>
<name>A0A559K4N1_9BACL</name>
<keyword evidence="2" id="KW-0732">Signal</keyword>
<sequence length="1250" mass="131287">MKRRSNALIHSLLSLFLIFSLLPMGQAAAAVPLTDDFSTYTLSSFPGGSSAYWSVNSSTAAANKIWKVQSVGGDQALANTDTTTTSYQLYNEALNYYDGSVSVAFQLTDPKTTKAGFVLRNVDNGDRYLADVTVNSSSSPTKTRLEIKKYNNGNGSTSVSIGSADYTGFITANHWYVIEVTIDSANQKITTNLYDANQTTHAKTGSNIVNTVSSTGAGTGISQFDNTFMLKAAKLGLYAVGNVLFDDFTVPSTFASAPALSITSASTSAVALSWSQTNGSTTYTVKKSSDPAGVWNIVNPTSVPSLSGTSTVGFQSTTVGVTCSNNICTYTDTGSFSSGNTYYYAVADNNQNAYFVFKSVSYGPGGLKGISDNGQVALSWNAVTNATSYNVYRSDTSGGNFTQIASNLSSPSYLDTGLTNGTPYYYTVTWSNAAIGESLKSSEATATPNMLQPPVVGASSGNQKVGLFWNTVAGATYYVVNRSLDNGITYQPLATIPVAVTESTYLDTGLTNGTTYKYNVVASDGSISSSSNTVRIIPQPLTAPASVTAAPGNTTANLTWSTVTGATYYNLKRSTTAGGSYTTVGTVTPSASVSSVTYTDTLLTNGITYYYIVTAGNRVEESTNSAEVNVKPFTALPAPTGLKATASLAQVSLVWDSVAGATGYNVLRSTTPQSGYAPLATVTGTTYMDISVQYGTTYYYTVQSVINSVPSDTYLQTETSAAVPKLTLTATNSIADGSVSLSWPAVTGAASYNIKRGGTTGGPYTKIGTVTSTVYTDLTPVLSVANYYVISPVVNGVEGANSSEASIVPQKQSTPSGGGGSSNGGSSSSDQGIAYVNRDKNGNVSLDVQETSDKDGDKTLTKVSVNTDSFLRGIDAVKDADAGKQKIRIQVEGKEPISILELPADGIVKAQQSASGTVLSIKANGTTYDLPIKAIDAAALAKSLGVDPRDVTIVVRIETVSGKLSQDVNDTASRGGMKLLGSIVDYSLVARAGKNEKEISDFKGIYVPRTITLSATADGSTTTAVRYDAKTGKFMFVPATFKQSSGKTEVTMKRPGNSIYTVIQNKRTFDDLSGHWAKADVELLTSKLVVDGASETTFAPNQSVTRAEFASMLVRALGLNTVKEGSFKDVAATDWFAEAVNTAAKASLVTGFENNTFRPNDTITREQIAVMIARAAEFAGKKPKEGKDSADKFKDSTTVSSWAKASVSAAVDAKIVNGTTDNTFAPAANATRAEATVMLKRLLQYVQFIN</sequence>
<dbReference type="OrthoDB" id="2486450at2"/>
<dbReference type="InterPro" id="IPR013783">
    <property type="entry name" value="Ig-like_fold"/>
</dbReference>
<protein>
    <submittedName>
        <fullName evidence="5">Uncharacterized protein</fullName>
    </submittedName>
</protein>
<evidence type="ECO:0000313" key="5">
    <source>
        <dbReference type="EMBL" id="TVY07105.1"/>
    </source>
</evidence>